<dbReference type="NCBIfam" id="NF003093">
    <property type="entry name" value="PRK04017.1-4"/>
    <property type="match status" value="1"/>
</dbReference>
<dbReference type="Pfam" id="PF01751">
    <property type="entry name" value="Toprim"/>
    <property type="match status" value="1"/>
</dbReference>
<comment type="similarity">
    <text evidence="1">Belongs to the UPF0292 family.</text>
</comment>
<dbReference type="OrthoDB" id="56459at2157"/>
<name>E3GY82_METFV</name>
<proteinExistence type="inferred from homology"/>
<dbReference type="EMBL" id="CP002278">
    <property type="protein sequence ID" value="ADP77264.1"/>
    <property type="molecule type" value="Genomic_DNA"/>
</dbReference>
<dbReference type="SUPFAM" id="SSF110455">
    <property type="entry name" value="Toprim domain"/>
    <property type="match status" value="1"/>
</dbReference>
<dbReference type="AlphaFoldDB" id="E3GY82"/>
<dbReference type="HOGENOM" id="CLU_140789_0_0_2"/>
<dbReference type="InterPro" id="IPR022972">
    <property type="entry name" value="UPF0292"/>
</dbReference>
<reference evidence="3 4" key="1">
    <citation type="journal article" date="2010" name="Stand. Genomic Sci.">
        <title>Complete genome sequence of Methanothermus fervidus type strain (V24S).</title>
        <authorList>
            <person name="Anderson I."/>
            <person name="Djao O.D."/>
            <person name="Misra M."/>
            <person name="Chertkov O."/>
            <person name="Nolan M."/>
            <person name="Lucas S."/>
            <person name="Lapidus A."/>
            <person name="Del Rio T.G."/>
            <person name="Tice H."/>
            <person name="Cheng J.F."/>
            <person name="Tapia R."/>
            <person name="Han C."/>
            <person name="Goodwin L."/>
            <person name="Pitluck S."/>
            <person name="Liolios K."/>
            <person name="Ivanova N."/>
            <person name="Mavromatis K."/>
            <person name="Mikhailova N."/>
            <person name="Pati A."/>
            <person name="Brambilla E."/>
            <person name="Chen A."/>
            <person name="Palaniappan K."/>
            <person name="Land M."/>
            <person name="Hauser L."/>
            <person name="Chang Y.J."/>
            <person name="Jeffries C.D."/>
            <person name="Sikorski J."/>
            <person name="Spring S."/>
            <person name="Rohde M."/>
            <person name="Eichinger K."/>
            <person name="Huber H."/>
            <person name="Wirth R."/>
            <person name="Goker M."/>
            <person name="Detter J.C."/>
            <person name="Woyke T."/>
            <person name="Bristow J."/>
            <person name="Eisen J.A."/>
            <person name="Markowitz V."/>
            <person name="Hugenholtz P."/>
            <person name="Klenk H.P."/>
            <person name="Kyrpides N.C."/>
        </authorList>
    </citation>
    <scope>NUCLEOTIDE SEQUENCE [LARGE SCALE GENOMIC DNA]</scope>
    <source>
        <strain evidence="4">ATCC 43054 / DSM 2088 / JCM 10308 / V24 S</strain>
    </source>
</reference>
<dbReference type="Gene3D" id="3.40.1360.10">
    <property type="match status" value="1"/>
</dbReference>
<dbReference type="STRING" id="523846.Mfer_0464"/>
<dbReference type="HAMAP" id="MF_01095">
    <property type="entry name" value="UPF0292"/>
    <property type="match status" value="1"/>
</dbReference>
<evidence type="ECO:0000256" key="1">
    <source>
        <dbReference type="HAMAP-Rule" id="MF_01095"/>
    </source>
</evidence>
<evidence type="ECO:0000313" key="3">
    <source>
        <dbReference type="EMBL" id="ADP77264.1"/>
    </source>
</evidence>
<dbReference type="InterPro" id="IPR006171">
    <property type="entry name" value="TOPRIM_dom"/>
</dbReference>
<gene>
    <name evidence="3" type="ordered locus">Mfer_0464</name>
</gene>
<dbReference type="Proteomes" id="UP000002315">
    <property type="component" value="Chromosome"/>
</dbReference>
<dbReference type="PANTHER" id="PTHR39964:SF2">
    <property type="entry name" value="UPF0292 PROTEIN MJ1624"/>
    <property type="match status" value="1"/>
</dbReference>
<dbReference type="PROSITE" id="PS50880">
    <property type="entry name" value="TOPRIM"/>
    <property type="match status" value="1"/>
</dbReference>
<dbReference type="SMART" id="SM00493">
    <property type="entry name" value="TOPRIM"/>
    <property type="match status" value="1"/>
</dbReference>
<accession>E3GY82</accession>
<organism evidence="3 4">
    <name type="scientific">Methanothermus fervidus (strain ATCC 43054 / DSM 2088 / JCM 10308 / V24 S)</name>
    <dbReference type="NCBI Taxonomy" id="523846"/>
    <lineage>
        <taxon>Archaea</taxon>
        <taxon>Methanobacteriati</taxon>
        <taxon>Methanobacteriota</taxon>
        <taxon>Methanomada group</taxon>
        <taxon>Methanobacteria</taxon>
        <taxon>Methanobacteriales</taxon>
        <taxon>Methanothermaceae</taxon>
        <taxon>Methanothermus</taxon>
    </lineage>
</organism>
<sequence length="153" mass="17696">MTLGTLHCLKEELKELKFYAEKGVPILIEGKKDEEALQRLGINGNFIKISGSPLKLIEIAYLVAETASEAIILTDFDEKGEELANKLRKNIESLGCRVNTKIRYKLKAMTKRYIKDIENLPKYLDRLKFEICPYTSHNDYLLDFENGYNFQED</sequence>
<evidence type="ECO:0000259" key="2">
    <source>
        <dbReference type="PROSITE" id="PS50880"/>
    </source>
</evidence>
<dbReference type="PANTHER" id="PTHR39964">
    <property type="entry name" value="UPF0292 PROTEIN TK1411"/>
    <property type="match status" value="1"/>
</dbReference>
<evidence type="ECO:0000313" key="4">
    <source>
        <dbReference type="Proteomes" id="UP000002315"/>
    </source>
</evidence>
<dbReference type="KEGG" id="mfv:Mfer_0464"/>
<feature type="domain" description="Toprim" evidence="2">
    <location>
        <begin position="23"/>
        <end position="106"/>
    </location>
</feature>
<protein>
    <recommendedName>
        <fullName evidence="1">UPF0292 protein Mfer_0464</fullName>
    </recommendedName>
</protein>
<keyword evidence="4" id="KW-1185">Reference proteome</keyword>